<dbReference type="InterPro" id="IPR004161">
    <property type="entry name" value="EFTu-like_2"/>
</dbReference>
<dbReference type="PROSITE" id="PS51722">
    <property type="entry name" value="G_TR_2"/>
    <property type="match status" value="1"/>
</dbReference>
<comment type="subcellular location">
    <subcellularLocation>
        <location evidence="8 10">Cytoplasm</location>
    </subcellularLocation>
</comment>
<evidence type="ECO:0000256" key="10">
    <source>
        <dbReference type="RuleBase" id="RU000645"/>
    </source>
</evidence>
<dbReference type="Proteomes" id="UP000722165">
    <property type="component" value="Unassembled WGS sequence"/>
</dbReference>
<dbReference type="PROSITE" id="PS01176">
    <property type="entry name" value="IF2"/>
    <property type="match status" value="1"/>
</dbReference>
<dbReference type="CDD" id="cd01887">
    <property type="entry name" value="IF2_eIF5B"/>
    <property type="match status" value="1"/>
</dbReference>
<feature type="compositionally biased region" description="Basic and acidic residues" evidence="11">
    <location>
        <begin position="321"/>
        <end position="343"/>
    </location>
</feature>
<keyword evidence="4 8" id="KW-0396">Initiation factor</keyword>
<name>A0ABS6NNY6_9BURK</name>
<protein>
    <recommendedName>
        <fullName evidence="2 8">Translation initiation factor IF-2</fullName>
    </recommendedName>
</protein>
<feature type="domain" description="Tr-type G" evidence="12">
    <location>
        <begin position="534"/>
        <end position="703"/>
    </location>
</feature>
<keyword evidence="5 8" id="KW-0547">Nucleotide-binding</keyword>
<comment type="function">
    <text evidence="8 9">One of the essential components for the initiation of protein synthesis. Protects formylmethionyl-tRNA from spontaneous hydrolysis and promotes its binding to the 30S ribosomal subunits. Also involved in the hydrolysis of GTP during the formation of the 70S ribosomal complex.</text>
</comment>
<accession>A0ABS6NNY6</accession>
<dbReference type="PANTHER" id="PTHR43381">
    <property type="entry name" value="TRANSLATION INITIATION FACTOR IF-2-RELATED"/>
    <property type="match status" value="1"/>
</dbReference>
<evidence type="ECO:0000256" key="6">
    <source>
        <dbReference type="ARBA" id="ARBA00022917"/>
    </source>
</evidence>
<feature type="region of interest" description="Disordered" evidence="11">
    <location>
        <begin position="155"/>
        <end position="345"/>
    </location>
</feature>
<dbReference type="InterPro" id="IPR053905">
    <property type="entry name" value="EF-G-like_DII"/>
</dbReference>
<dbReference type="InterPro" id="IPR005225">
    <property type="entry name" value="Small_GTP-bd"/>
</dbReference>
<gene>
    <name evidence="8 13" type="primary">infB</name>
    <name evidence="13" type="ORF">KU392_06715</name>
</gene>
<dbReference type="HAMAP" id="MF_00100_B">
    <property type="entry name" value="IF_2_B"/>
    <property type="match status" value="1"/>
</dbReference>
<evidence type="ECO:0000313" key="14">
    <source>
        <dbReference type="Proteomes" id="UP000722165"/>
    </source>
</evidence>
<feature type="compositionally biased region" description="Low complexity" evidence="11">
    <location>
        <begin position="210"/>
        <end position="230"/>
    </location>
</feature>
<dbReference type="EMBL" id="JAHSPR010000004">
    <property type="protein sequence ID" value="MBV4396947.1"/>
    <property type="molecule type" value="Genomic_DNA"/>
</dbReference>
<dbReference type="Pfam" id="PF22042">
    <property type="entry name" value="EF-G_D2"/>
    <property type="match status" value="1"/>
</dbReference>
<dbReference type="InterPro" id="IPR000795">
    <property type="entry name" value="T_Tr_GTP-bd_dom"/>
</dbReference>
<reference evidence="13 14" key="1">
    <citation type="submission" date="2021-06" db="EMBL/GenBank/DDBJ databases">
        <authorList>
            <person name="Lu T."/>
            <person name="Wang Q."/>
            <person name="Han X."/>
        </authorList>
    </citation>
    <scope>NUCLEOTIDE SEQUENCE [LARGE SCALE GENOMIC DNA]</scope>
    <source>
        <strain evidence="13 14">LAM0050</strain>
    </source>
</reference>
<dbReference type="InterPro" id="IPR013575">
    <property type="entry name" value="IF2_assoc_dom_bac"/>
</dbReference>
<keyword evidence="3 8" id="KW-0963">Cytoplasm</keyword>
<evidence type="ECO:0000256" key="4">
    <source>
        <dbReference type="ARBA" id="ARBA00022540"/>
    </source>
</evidence>
<evidence type="ECO:0000256" key="2">
    <source>
        <dbReference type="ARBA" id="ARBA00020675"/>
    </source>
</evidence>
<feature type="compositionally biased region" description="Polar residues" evidence="11">
    <location>
        <begin position="177"/>
        <end position="189"/>
    </location>
</feature>
<feature type="binding site" evidence="8">
    <location>
        <begin position="643"/>
        <end position="646"/>
    </location>
    <ligand>
        <name>GTP</name>
        <dbReference type="ChEBI" id="CHEBI:37565"/>
    </ligand>
</feature>
<dbReference type="Pfam" id="PF08364">
    <property type="entry name" value="IF2_assoc"/>
    <property type="match status" value="1"/>
</dbReference>
<feature type="region of interest" description="G-domain" evidence="8">
    <location>
        <begin position="537"/>
        <end position="685"/>
    </location>
</feature>
<feature type="binding site" evidence="8">
    <location>
        <begin position="543"/>
        <end position="550"/>
    </location>
    <ligand>
        <name>GTP</name>
        <dbReference type="ChEBI" id="CHEBI:37565"/>
    </ligand>
</feature>
<evidence type="ECO:0000256" key="11">
    <source>
        <dbReference type="SAM" id="MobiDB-lite"/>
    </source>
</evidence>
<dbReference type="CDD" id="cd03692">
    <property type="entry name" value="mtIF2_IVc"/>
    <property type="match status" value="1"/>
</dbReference>
<dbReference type="Pfam" id="PF04760">
    <property type="entry name" value="IF2_N"/>
    <property type="match status" value="2"/>
</dbReference>
<proteinExistence type="inferred from homology"/>
<feature type="binding site" evidence="8">
    <location>
        <begin position="589"/>
        <end position="593"/>
    </location>
    <ligand>
        <name>GTP</name>
        <dbReference type="ChEBI" id="CHEBI:37565"/>
    </ligand>
</feature>
<keyword evidence="7 8" id="KW-0342">GTP-binding</keyword>
<dbReference type="RefSeq" id="WP_217734933.1">
    <property type="nucleotide sequence ID" value="NZ_JAHSPR010000004.1"/>
</dbReference>
<dbReference type="Pfam" id="PF03144">
    <property type="entry name" value="GTP_EFTU_D2"/>
    <property type="match status" value="1"/>
</dbReference>
<evidence type="ECO:0000256" key="9">
    <source>
        <dbReference type="RuleBase" id="RU000644"/>
    </source>
</evidence>
<comment type="similarity">
    <text evidence="1 8 9">Belongs to the TRAFAC class translation factor GTPase superfamily. Classic translation factor GTPase family. IF-2 subfamily.</text>
</comment>
<dbReference type="InterPro" id="IPR044145">
    <property type="entry name" value="IF2_II"/>
</dbReference>
<dbReference type="NCBIfam" id="TIGR00487">
    <property type="entry name" value="IF-2"/>
    <property type="match status" value="1"/>
</dbReference>
<feature type="compositionally biased region" description="Low complexity" evidence="11">
    <location>
        <begin position="429"/>
        <end position="440"/>
    </location>
</feature>
<dbReference type="CDD" id="cd03702">
    <property type="entry name" value="IF2_mtIF2_II"/>
    <property type="match status" value="1"/>
</dbReference>
<keyword evidence="6 8" id="KW-0648">Protein biosynthesis</keyword>
<feature type="compositionally biased region" description="Basic and acidic residues" evidence="11">
    <location>
        <begin position="371"/>
        <end position="421"/>
    </location>
</feature>
<dbReference type="InterPro" id="IPR023115">
    <property type="entry name" value="TIF_IF2_dom3"/>
</dbReference>
<evidence type="ECO:0000259" key="12">
    <source>
        <dbReference type="PROSITE" id="PS51722"/>
    </source>
</evidence>
<feature type="compositionally biased region" description="Basic and acidic residues" evidence="11">
    <location>
        <begin position="263"/>
        <end position="283"/>
    </location>
</feature>
<evidence type="ECO:0000256" key="1">
    <source>
        <dbReference type="ARBA" id="ARBA00007733"/>
    </source>
</evidence>
<dbReference type="InterPro" id="IPR015760">
    <property type="entry name" value="TIF_IF2"/>
</dbReference>
<dbReference type="InterPro" id="IPR000178">
    <property type="entry name" value="TF_IF2_bacterial-like"/>
</dbReference>
<dbReference type="GO" id="GO:0003743">
    <property type="term" value="F:translation initiation factor activity"/>
    <property type="evidence" value="ECO:0007669"/>
    <property type="project" value="UniProtKB-KW"/>
</dbReference>
<evidence type="ECO:0000256" key="8">
    <source>
        <dbReference type="HAMAP-Rule" id="MF_00100"/>
    </source>
</evidence>
<organism evidence="13 14">
    <name type="scientific">Advenella alkanexedens</name>
    <dbReference type="NCBI Taxonomy" id="1481665"/>
    <lineage>
        <taxon>Bacteria</taxon>
        <taxon>Pseudomonadati</taxon>
        <taxon>Pseudomonadota</taxon>
        <taxon>Betaproteobacteria</taxon>
        <taxon>Burkholderiales</taxon>
        <taxon>Alcaligenaceae</taxon>
    </lineage>
</organism>
<dbReference type="InterPro" id="IPR006847">
    <property type="entry name" value="IF2_N"/>
</dbReference>
<feature type="compositionally biased region" description="Basic and acidic residues" evidence="11">
    <location>
        <begin position="231"/>
        <end position="240"/>
    </location>
</feature>
<comment type="caution">
    <text evidence="13">The sequence shown here is derived from an EMBL/GenBank/DDBJ whole genome shotgun (WGS) entry which is preliminary data.</text>
</comment>
<feature type="region of interest" description="Disordered" evidence="11">
    <location>
        <begin position="364"/>
        <end position="448"/>
    </location>
</feature>
<evidence type="ECO:0000256" key="7">
    <source>
        <dbReference type="ARBA" id="ARBA00023134"/>
    </source>
</evidence>
<dbReference type="NCBIfam" id="TIGR00231">
    <property type="entry name" value="small_GTP"/>
    <property type="match status" value="1"/>
</dbReference>
<dbReference type="PANTHER" id="PTHR43381:SF5">
    <property type="entry name" value="TR-TYPE G DOMAIN-CONTAINING PROTEIN"/>
    <property type="match status" value="1"/>
</dbReference>
<evidence type="ECO:0000313" key="13">
    <source>
        <dbReference type="EMBL" id="MBV4396947.1"/>
    </source>
</evidence>
<dbReference type="Pfam" id="PF11987">
    <property type="entry name" value="IF-2"/>
    <property type="match status" value="1"/>
</dbReference>
<evidence type="ECO:0000256" key="5">
    <source>
        <dbReference type="ARBA" id="ARBA00022741"/>
    </source>
</evidence>
<dbReference type="Pfam" id="PF00009">
    <property type="entry name" value="GTP_EFTU"/>
    <property type="match status" value="1"/>
</dbReference>
<sequence length="1033" mass="111207">MPSITVAQFAVELKLPANVLLEQLRAAGVNVNSVEDNVTESDKTKLLDSLRRAHGAKEGKKITVTRRETSEIRQADSSGRSRTIPVEVRKKRVFVKRDITDGKEAVAEAARSVAPLTAPDQAVKTQPEVEAVSKEIVQKEENLSVAQTSAAKVAPEAVQLQDKPQENVPPTAKASPETVSGDAQETAQQPVVAADSVAKEVKSTEPDGSPQPQVQQSSVTTEESSITSQQVEKKEVHTESKNVPSASVKADQKPAQASTVKSKSPESGRINEQRDGKTSRPADQKSSQQARQGGRNEVVKGKAPVAAPAVNKDMNIRSKKPVVEPRREPVDTAAREEARRQAEAEAAALRDMLNRPRKVLRAAPAAVEGADAAKKAPKKDVKPVAGAKKTERDSNWTDGARGKKPVEKRAAAPAKAQEEGWRAGGGRSGSKNNRRNQQQQVKEPAVPEFIARDVHVPETISVADLAHKMSVKAAEVIKLLMKMGQMVTINQILDQETAMIVVEELGHHAIAAKLDDPEAFLDESAQSIDVELLPRAPVVTVMGHVDHGKTSLLDYIRRAKVAVGEAGGITQHIGAYRVKTEAGVATFLDTPGHEAFTAMRARGAQATDIVILVVAADDGVMPQTREAIHHAKAAGVPMVVAINKVDKPEANPERVKQELVAEEVVPEEYGGDVPFVPVSAKTGFGIDDLLENVLLQAEVLELKAAVDAPAKGVVIESSLDKGRGPVATILVQSGTLKRGDAILVGATYGRVRAMLDETGKNIPKAGPSVPVEIQGLSDVPAAGDEVQVVIDERKAREIALFRQGKFRDVKLARQQAAKLESMFDNIGEGLQTLELIVKTDVQGSQEALVQSLVKLSTDEIRVRVVHAAVGGISESDVNLAIASNAVIIGFNVRADQSAKKLAESNGIDIRYYNIIYDAVDDVKSAMSGMLAPEKREEVIGMVEIREVYSISRIGKVAGCMVTDGLVRRDSQVRLLRNHVVIWTGYIDSLKRFKDDAKEVKAGFDCGITLRGNNDIEVGDQLEIFEIKEIARTL</sequence>
<feature type="compositionally biased region" description="Low complexity" evidence="11">
    <location>
        <begin position="301"/>
        <end position="310"/>
    </location>
</feature>
<evidence type="ECO:0000256" key="3">
    <source>
        <dbReference type="ARBA" id="ARBA00022490"/>
    </source>
</evidence>
<keyword evidence="14" id="KW-1185">Reference proteome</keyword>